<comment type="subcellular location">
    <subcellularLocation>
        <location evidence="1">Membrane</location>
        <topology evidence="1">Multi-pass membrane protein</topology>
    </subcellularLocation>
</comment>
<feature type="transmembrane region" description="Helical" evidence="5">
    <location>
        <begin position="81"/>
        <end position="100"/>
    </location>
</feature>
<protein>
    <recommendedName>
        <fullName evidence="6">Sodium/calcium exchanger membrane region domain-containing protein</fullName>
    </recommendedName>
</protein>
<keyword evidence="4 5" id="KW-0472">Membrane</keyword>
<feature type="transmembrane region" description="Helical" evidence="5">
    <location>
        <begin position="6"/>
        <end position="26"/>
    </location>
</feature>
<name>A0A9X1JXB4_9RHOB</name>
<feature type="domain" description="Sodium/calcium exchanger membrane region" evidence="6">
    <location>
        <begin position="13"/>
        <end position="144"/>
    </location>
</feature>
<feature type="transmembrane region" description="Helical" evidence="5">
    <location>
        <begin position="139"/>
        <end position="159"/>
    </location>
</feature>
<dbReference type="Pfam" id="PF01699">
    <property type="entry name" value="Na_Ca_ex"/>
    <property type="match status" value="2"/>
</dbReference>
<organism evidence="7 8">
    <name type="scientific">Roseobacter insulae</name>
    <dbReference type="NCBI Taxonomy" id="2859783"/>
    <lineage>
        <taxon>Bacteria</taxon>
        <taxon>Pseudomonadati</taxon>
        <taxon>Pseudomonadota</taxon>
        <taxon>Alphaproteobacteria</taxon>
        <taxon>Rhodobacterales</taxon>
        <taxon>Roseobacteraceae</taxon>
        <taxon>Roseobacter</taxon>
    </lineage>
</organism>
<sequence length="350" mass="37022">MTQMPDISTAGLAVVFLIAALFVWLAGTRLALVGDEIAERFNLAKDFVGLIFLATVTSLPEIVTTVTAARVDNAHLVLGNLFGGITMQTAILAVADIFLVRYALTSWPRKPTYALLAVMLIALLSMLLCTTFLGDVEVLYGIGLGAILLSAGFPLVILLQRTFDQKESWAPVDLPDEEERAQTLRSRLRSPEVSSTRRLLTEATAYSGVIIAGGTALALSADLLAARTTLGASFIGVTLLAAATSLPELSTTLAAARIGAYTMAISNILGSNLIMLALLLPADIAYRQGPILNEATEGAQLSISAGILVTAIYAAGILIRRTPRYLGAGLDSWLVLFVYGASIVALYHLA</sequence>
<gene>
    <name evidence="7" type="ORF">KX928_03265</name>
</gene>
<keyword evidence="8" id="KW-1185">Reference proteome</keyword>
<evidence type="ECO:0000256" key="2">
    <source>
        <dbReference type="ARBA" id="ARBA00022692"/>
    </source>
</evidence>
<dbReference type="PANTHER" id="PTHR10846">
    <property type="entry name" value="SODIUM/POTASSIUM/CALCIUM EXCHANGER"/>
    <property type="match status" value="1"/>
</dbReference>
<evidence type="ECO:0000256" key="4">
    <source>
        <dbReference type="ARBA" id="ARBA00023136"/>
    </source>
</evidence>
<dbReference type="InterPro" id="IPR004481">
    <property type="entry name" value="K/Na/Ca-exchanger"/>
</dbReference>
<evidence type="ECO:0000313" key="8">
    <source>
        <dbReference type="Proteomes" id="UP001138661"/>
    </source>
</evidence>
<feature type="transmembrane region" description="Helical" evidence="5">
    <location>
        <begin position="47"/>
        <end position="69"/>
    </location>
</feature>
<accession>A0A9X1JXB4</accession>
<evidence type="ECO:0000313" key="7">
    <source>
        <dbReference type="EMBL" id="MBW4706801.1"/>
    </source>
</evidence>
<feature type="transmembrane region" description="Helical" evidence="5">
    <location>
        <begin position="225"/>
        <end position="246"/>
    </location>
</feature>
<dbReference type="Proteomes" id="UP001138661">
    <property type="component" value="Unassembled WGS sequence"/>
</dbReference>
<proteinExistence type="predicted"/>
<evidence type="ECO:0000256" key="1">
    <source>
        <dbReference type="ARBA" id="ARBA00004141"/>
    </source>
</evidence>
<evidence type="ECO:0000259" key="6">
    <source>
        <dbReference type="Pfam" id="PF01699"/>
    </source>
</evidence>
<dbReference type="AlphaFoldDB" id="A0A9X1JXB4"/>
<feature type="transmembrane region" description="Helical" evidence="5">
    <location>
        <begin position="258"/>
        <end position="279"/>
    </location>
</feature>
<comment type="caution">
    <text evidence="7">The sequence shown here is derived from an EMBL/GenBank/DDBJ whole genome shotgun (WGS) entry which is preliminary data.</text>
</comment>
<dbReference type="PANTHER" id="PTHR10846:SF8">
    <property type="entry name" value="INNER MEMBRANE PROTEIN YRBG"/>
    <property type="match status" value="1"/>
</dbReference>
<keyword evidence="3 5" id="KW-1133">Transmembrane helix</keyword>
<reference evidence="7" key="1">
    <citation type="submission" date="2021-07" db="EMBL/GenBank/DDBJ databases">
        <title>Roseobacter insulae sp. nov., isolated from a tidal flat.</title>
        <authorList>
            <person name="Park S."/>
            <person name="Yoon J.-H."/>
        </authorList>
    </citation>
    <scope>NUCLEOTIDE SEQUENCE</scope>
    <source>
        <strain evidence="7">YSTF-M11</strain>
    </source>
</reference>
<feature type="domain" description="Sodium/calcium exchanger membrane region" evidence="6">
    <location>
        <begin position="209"/>
        <end position="346"/>
    </location>
</feature>
<evidence type="ECO:0000256" key="3">
    <source>
        <dbReference type="ARBA" id="ARBA00022989"/>
    </source>
</evidence>
<feature type="transmembrane region" description="Helical" evidence="5">
    <location>
        <begin position="330"/>
        <end position="349"/>
    </location>
</feature>
<dbReference type="RefSeq" id="WP_219498875.1">
    <property type="nucleotide sequence ID" value="NZ_JAHXDN010000001.1"/>
</dbReference>
<dbReference type="GO" id="GO:0005886">
    <property type="term" value="C:plasma membrane"/>
    <property type="evidence" value="ECO:0007669"/>
    <property type="project" value="TreeGrafter"/>
</dbReference>
<dbReference type="GO" id="GO:0008273">
    <property type="term" value="F:calcium, potassium:sodium antiporter activity"/>
    <property type="evidence" value="ECO:0007669"/>
    <property type="project" value="TreeGrafter"/>
</dbReference>
<dbReference type="GO" id="GO:0005262">
    <property type="term" value="F:calcium channel activity"/>
    <property type="evidence" value="ECO:0007669"/>
    <property type="project" value="TreeGrafter"/>
</dbReference>
<feature type="transmembrane region" description="Helical" evidence="5">
    <location>
        <begin position="199"/>
        <end position="219"/>
    </location>
</feature>
<feature type="transmembrane region" description="Helical" evidence="5">
    <location>
        <begin position="112"/>
        <end position="133"/>
    </location>
</feature>
<feature type="transmembrane region" description="Helical" evidence="5">
    <location>
        <begin position="299"/>
        <end position="318"/>
    </location>
</feature>
<dbReference type="InterPro" id="IPR004837">
    <property type="entry name" value="NaCa_Exmemb"/>
</dbReference>
<dbReference type="EMBL" id="JAHXDN010000001">
    <property type="protein sequence ID" value="MBW4706801.1"/>
    <property type="molecule type" value="Genomic_DNA"/>
</dbReference>
<evidence type="ECO:0000256" key="5">
    <source>
        <dbReference type="SAM" id="Phobius"/>
    </source>
</evidence>
<dbReference type="GO" id="GO:0006874">
    <property type="term" value="P:intracellular calcium ion homeostasis"/>
    <property type="evidence" value="ECO:0007669"/>
    <property type="project" value="TreeGrafter"/>
</dbReference>
<keyword evidence="2 5" id="KW-0812">Transmembrane</keyword>